<organism evidence="2">
    <name type="scientific">Alphavirus salmon subtype 1</name>
    <name type="common">SAV1</name>
    <name type="synonym">Salmon pancreas disease virus subtype 1</name>
    <dbReference type="NCBI Taxonomy" id="84589"/>
    <lineage>
        <taxon>Viruses</taxon>
        <taxon>Riboviria</taxon>
        <taxon>Orthornavirae</taxon>
        <taxon>Kitrinoviricota</taxon>
        <taxon>Alsuviricetes</taxon>
        <taxon>Martellivirales</taxon>
        <taxon>Togaviridae</taxon>
        <taxon>Alphavirus</taxon>
        <taxon>Alphavirus salmon</taxon>
    </lineage>
</organism>
<feature type="region of interest" description="Disordered" evidence="1">
    <location>
        <begin position="35"/>
        <end position="77"/>
    </location>
</feature>
<protein>
    <submittedName>
        <fullName evidence="2">Nonstructural protein P3</fullName>
    </submittedName>
</protein>
<feature type="non-terminal residue" evidence="2">
    <location>
        <position position="1"/>
    </location>
</feature>
<sequence length="141" mass="14296">VMPAASLAGSVHSYHSVRSAPAILRAASMGARSVRSVQSGPAGHRVVPAPPSVAGAASVAGPARQPSRPPSSVNMPAVIRGLTRDQFSAVRVRARRDLELERSEHGSQASFRSGSLVVGAAAAGSIASGYSQRSDDQDAGS</sequence>
<dbReference type="EMBL" id="EF675499">
    <property type="protein sequence ID" value="ABV29208.1"/>
    <property type="molecule type" value="Genomic_RNA"/>
</dbReference>
<evidence type="ECO:0000256" key="1">
    <source>
        <dbReference type="SAM" id="MobiDB-lite"/>
    </source>
</evidence>
<organismHost>
    <name type="scientific">Salmo salar</name>
    <name type="common">Atlantic salmon</name>
    <dbReference type="NCBI Taxonomy" id="8030"/>
</organismHost>
<name>B3SSX4_SAV1</name>
<accession>B3SSX4</accession>
<gene>
    <name evidence="2" type="primary">nsP3</name>
</gene>
<organismHost>
    <name type="scientific">Oncorhynchus mykiss</name>
    <name type="common">Rainbow trout</name>
    <name type="synonym">Salmo gairdneri</name>
    <dbReference type="NCBI Taxonomy" id="8022"/>
</organismHost>
<feature type="non-terminal residue" evidence="2">
    <location>
        <position position="141"/>
    </location>
</feature>
<reference evidence="2" key="1">
    <citation type="journal article" date="2008" name="J. Fish Dis.">
        <title>Phylogenetic analyses and molecular epidemiology of European salmonid alphaviruses (SAV) based on partial E2 and nsP3 gene nucleotide sequences.</title>
        <authorList>
            <person name="Fringuelli E."/>
            <person name="Rowley H.M."/>
            <person name="Wilson J.C."/>
            <person name="Hunter R."/>
            <person name="Rodger H."/>
            <person name="Graham D.A."/>
        </authorList>
    </citation>
    <scope>NUCLEOTIDE SEQUENCE</scope>
    <source>
        <strain evidence="2">F1045-96</strain>
    </source>
</reference>
<evidence type="ECO:0000313" key="2">
    <source>
        <dbReference type="EMBL" id="ABV29208.1"/>
    </source>
</evidence>
<proteinExistence type="predicted"/>
<feature type="compositionally biased region" description="Low complexity" evidence="1">
    <location>
        <begin position="52"/>
        <end position="63"/>
    </location>
</feature>